<sequence length="64" mass="6677">MGGAASLPAPFLAGTLPAGLFLRRERPVKAAFHLTARCRRGRGWDAVPARAALVGARQARAGLP</sequence>
<protein>
    <submittedName>
        <fullName evidence="1">Uncharacterized protein</fullName>
    </submittedName>
</protein>
<keyword evidence="2" id="KW-1185">Reference proteome</keyword>
<organism evidence="1 2">
    <name type="scientific">Deinococcus knuensis</name>
    <dbReference type="NCBI Taxonomy" id="1837380"/>
    <lineage>
        <taxon>Bacteria</taxon>
        <taxon>Thermotogati</taxon>
        <taxon>Deinococcota</taxon>
        <taxon>Deinococci</taxon>
        <taxon>Deinococcales</taxon>
        <taxon>Deinococcaceae</taxon>
        <taxon>Deinococcus</taxon>
    </lineage>
</organism>
<dbReference type="EMBL" id="BMQO01000001">
    <property type="protein sequence ID" value="GGS16209.1"/>
    <property type="molecule type" value="Genomic_DNA"/>
</dbReference>
<proteinExistence type="predicted"/>
<dbReference type="Proteomes" id="UP000620633">
    <property type="component" value="Unassembled WGS sequence"/>
</dbReference>
<accession>A0ABQ2SEE3</accession>
<gene>
    <name evidence="1" type="ORF">GCM10008961_04680</name>
</gene>
<name>A0ABQ2SEE3_9DEIO</name>
<reference evidence="2" key="1">
    <citation type="journal article" date="2019" name="Int. J. Syst. Evol. Microbiol.">
        <title>The Global Catalogue of Microorganisms (GCM) 10K type strain sequencing project: providing services to taxonomists for standard genome sequencing and annotation.</title>
        <authorList>
            <consortium name="The Broad Institute Genomics Platform"/>
            <consortium name="The Broad Institute Genome Sequencing Center for Infectious Disease"/>
            <person name="Wu L."/>
            <person name="Ma J."/>
        </authorList>
    </citation>
    <scope>NUCLEOTIDE SEQUENCE [LARGE SCALE GENOMIC DNA]</scope>
    <source>
        <strain evidence="2">JCM 31406</strain>
    </source>
</reference>
<evidence type="ECO:0000313" key="1">
    <source>
        <dbReference type="EMBL" id="GGS16209.1"/>
    </source>
</evidence>
<evidence type="ECO:0000313" key="2">
    <source>
        <dbReference type="Proteomes" id="UP000620633"/>
    </source>
</evidence>
<comment type="caution">
    <text evidence="1">The sequence shown here is derived from an EMBL/GenBank/DDBJ whole genome shotgun (WGS) entry which is preliminary data.</text>
</comment>